<accession>G3MP09</accession>
<dbReference type="InterPro" id="IPR011043">
    <property type="entry name" value="Gal_Oxase/kelch_b-propeller"/>
</dbReference>
<dbReference type="InterPro" id="IPR015915">
    <property type="entry name" value="Kelch-typ_b-propeller"/>
</dbReference>
<evidence type="ECO:0000256" key="2">
    <source>
        <dbReference type="ARBA" id="ARBA00022737"/>
    </source>
</evidence>
<dbReference type="AlphaFoldDB" id="G3MP09"/>
<keyword evidence="1" id="KW-0880">Kelch repeat</keyword>
<dbReference type="PANTHER" id="PTHR46228:SF2">
    <property type="entry name" value="KELCH REPEAT PROTEIN (AFU_ORTHOLOGUE AFUA_4G14350)"/>
    <property type="match status" value="1"/>
</dbReference>
<dbReference type="Pfam" id="PF24681">
    <property type="entry name" value="Kelch_KLHDC2_KLHL20_DRC7"/>
    <property type="match status" value="1"/>
</dbReference>
<dbReference type="SUPFAM" id="SSF117281">
    <property type="entry name" value="Kelch motif"/>
    <property type="match status" value="1"/>
</dbReference>
<evidence type="ECO:0008006" key="4">
    <source>
        <dbReference type="Google" id="ProtNLM"/>
    </source>
</evidence>
<proteinExistence type="evidence at transcript level"/>
<dbReference type="PANTHER" id="PTHR46228">
    <property type="entry name" value="KELCH DOMAIN-CONTAINING PROTEIN"/>
    <property type="match status" value="1"/>
</dbReference>
<dbReference type="SUPFAM" id="SSF50965">
    <property type="entry name" value="Galactose oxidase, central domain"/>
    <property type="match status" value="1"/>
</dbReference>
<organism evidence="3">
    <name type="scientific">Amblyomma maculatum</name>
    <name type="common">Gulf Coast tick</name>
    <dbReference type="NCBI Taxonomy" id="34609"/>
    <lineage>
        <taxon>Eukaryota</taxon>
        <taxon>Metazoa</taxon>
        <taxon>Ecdysozoa</taxon>
        <taxon>Arthropoda</taxon>
        <taxon>Chelicerata</taxon>
        <taxon>Arachnida</taxon>
        <taxon>Acari</taxon>
        <taxon>Parasitiformes</taxon>
        <taxon>Ixodida</taxon>
        <taxon>Ixodoidea</taxon>
        <taxon>Ixodidae</taxon>
        <taxon>Amblyomminae</taxon>
        <taxon>Amblyomma</taxon>
    </lineage>
</organism>
<sequence length="402" mass="45506">MSADIATKPLQRTGHIATSYKNGVLVWGGYRETERSTRYLPGNELWFFDTFLERWSLRNTTGDVPPGTSGAIARVLGDALYLFGGFHADRNTNQLYRLDLTTLMWELVDAQGHLPTACDKMAGWTHRGCFYVFGGFGMTPSPGVPRPPDFAYVHDTQAPWRGWTNQLVMFDTETNAWNWPLYKGQAPVARAAHAAAQIDSQVFVFGGRHQQSRLNDIHRLDLDSMRWSGALDTIGEKPRGRSWHSFTALPSFRIVLYGGFSQTEEPLSDCWLFVVPILTWVRVELQLPPRLWHSACLSNEGEIIVFGGCAGNIFQRGGIHAEDTIITLSFSPRSLYRICLEQALRLRPLLQSQWPTLPPSVRDALYIMHGTHGAPDWMDLENRASHFVHKIMEKIVLIYMAE</sequence>
<reference evidence="3" key="1">
    <citation type="journal article" date="2011" name="PLoS ONE">
        <title>A deep insight into the sialotranscriptome of the gulf coast tick, Amblyomma maculatum.</title>
        <authorList>
            <person name="Karim S."/>
            <person name="Singh P."/>
            <person name="Ribeiro J.M."/>
        </authorList>
    </citation>
    <scope>NUCLEOTIDE SEQUENCE</scope>
    <source>
        <tissue evidence="3">Salivary gland</tissue>
    </source>
</reference>
<dbReference type="Gene3D" id="2.120.10.80">
    <property type="entry name" value="Kelch-type beta propeller"/>
    <property type="match status" value="3"/>
</dbReference>
<evidence type="ECO:0000256" key="1">
    <source>
        <dbReference type="ARBA" id="ARBA00022441"/>
    </source>
</evidence>
<keyword evidence="2" id="KW-0677">Repeat</keyword>
<protein>
    <recommendedName>
        <fullName evidence="4">Kelch domain-containing protein</fullName>
    </recommendedName>
</protein>
<dbReference type="EMBL" id="JO843610">
    <property type="protein sequence ID" value="AEO35227.1"/>
    <property type="molecule type" value="mRNA"/>
</dbReference>
<evidence type="ECO:0000313" key="3">
    <source>
        <dbReference type="EMBL" id="AEO35227.1"/>
    </source>
</evidence>
<name>G3MP09_AMBMU</name>